<evidence type="ECO:0000313" key="1">
    <source>
        <dbReference type="EMBL" id="KAL2063415.1"/>
    </source>
</evidence>
<reference evidence="1 2" key="1">
    <citation type="journal article" date="2024" name="Commun. Biol.">
        <title>Comparative genomic analysis of thermophilic fungi reveals convergent evolutionary adaptations and gene losses.</title>
        <authorList>
            <person name="Steindorff A.S."/>
            <person name="Aguilar-Pontes M.V."/>
            <person name="Robinson A.J."/>
            <person name="Andreopoulos B."/>
            <person name="LaButti K."/>
            <person name="Kuo A."/>
            <person name="Mondo S."/>
            <person name="Riley R."/>
            <person name="Otillar R."/>
            <person name="Haridas S."/>
            <person name="Lipzen A."/>
            <person name="Grimwood J."/>
            <person name="Schmutz J."/>
            <person name="Clum A."/>
            <person name="Reid I.D."/>
            <person name="Moisan M.C."/>
            <person name="Butler G."/>
            <person name="Nguyen T.T.M."/>
            <person name="Dewar K."/>
            <person name="Conant G."/>
            <person name="Drula E."/>
            <person name="Henrissat B."/>
            <person name="Hansel C."/>
            <person name="Singer S."/>
            <person name="Hutchinson M.I."/>
            <person name="de Vries R.P."/>
            <person name="Natvig D.O."/>
            <person name="Powell A.J."/>
            <person name="Tsang A."/>
            <person name="Grigoriev I.V."/>
        </authorList>
    </citation>
    <scope>NUCLEOTIDE SEQUENCE [LARGE SCALE GENOMIC DNA]</scope>
    <source>
        <strain evidence="1 2">CBS 494.80</strain>
    </source>
</reference>
<proteinExistence type="predicted"/>
<name>A0ABR4C148_9HELO</name>
<comment type="caution">
    <text evidence="1">The sequence shown here is derived from an EMBL/GenBank/DDBJ whole genome shotgun (WGS) entry which is preliminary data.</text>
</comment>
<dbReference type="EMBL" id="JAZHXI010000015">
    <property type="protein sequence ID" value="KAL2063415.1"/>
    <property type="molecule type" value="Genomic_DNA"/>
</dbReference>
<organism evidence="1 2">
    <name type="scientific">Oculimacula yallundae</name>
    <dbReference type="NCBI Taxonomy" id="86028"/>
    <lineage>
        <taxon>Eukaryota</taxon>
        <taxon>Fungi</taxon>
        <taxon>Dikarya</taxon>
        <taxon>Ascomycota</taxon>
        <taxon>Pezizomycotina</taxon>
        <taxon>Leotiomycetes</taxon>
        <taxon>Helotiales</taxon>
        <taxon>Ploettnerulaceae</taxon>
        <taxon>Oculimacula</taxon>
    </lineage>
</organism>
<keyword evidence="2" id="KW-1185">Reference proteome</keyword>
<gene>
    <name evidence="1" type="ORF">VTL71DRAFT_5220</name>
</gene>
<dbReference type="Proteomes" id="UP001595075">
    <property type="component" value="Unassembled WGS sequence"/>
</dbReference>
<sequence>MIMIIQSAHLSPLQYSTVRFPVERRTVSKLAGPDLPPSLFVPSTHFISSCSLSFTILRHELIRIRPTRQLIRAANNTHWLSCNTECCQHIPTSNRRTSARDSRFRHGPF</sequence>
<protein>
    <submittedName>
        <fullName evidence="1">Uncharacterized protein</fullName>
    </submittedName>
</protein>
<accession>A0ABR4C148</accession>
<evidence type="ECO:0000313" key="2">
    <source>
        <dbReference type="Proteomes" id="UP001595075"/>
    </source>
</evidence>